<reference evidence="4 6" key="1">
    <citation type="submission" date="2015-02" db="EMBL/GenBank/DDBJ databases">
        <title>Single-cell genomics of uncultivated deep-branching MTB reveals a conserved set of magnetosome genes.</title>
        <authorList>
            <person name="Kolinko S."/>
            <person name="Richter M."/>
            <person name="Glockner F.O."/>
            <person name="Brachmann A."/>
            <person name="Schuler D."/>
        </authorList>
    </citation>
    <scope>NUCLEOTIDE SEQUENCE [LARGE SCALE GENOMIC DNA]</scope>
    <source>
        <strain evidence="4">SKK-01</strain>
    </source>
</reference>
<sequence>MVPSSLIFSCNAKFKTLGIISRYISFEKTISYFSFRISPKSIT</sequence>
<evidence type="ECO:0000313" key="6">
    <source>
        <dbReference type="Proteomes" id="UP000033428"/>
    </source>
</evidence>
<name>A0A0F0CT37_9BACT</name>
<comment type="caution">
    <text evidence="4">The sequence shown here is derived from an EMBL/GenBank/DDBJ whole genome shotgun (WGS) entry which is preliminary data.</text>
</comment>
<dbReference type="Proteomes" id="UP000033428">
    <property type="component" value="Unassembled WGS sequence"/>
</dbReference>
<evidence type="ECO:0000313" key="2">
    <source>
        <dbReference type="EMBL" id="KJJ83678.1"/>
    </source>
</evidence>
<evidence type="ECO:0000313" key="3">
    <source>
        <dbReference type="EMBL" id="KJJ84425.1"/>
    </source>
</evidence>
<accession>A0A0F0CT37</accession>
<dbReference type="EMBL" id="JYNY01000505">
    <property type="protein sequence ID" value="KJJ83678.1"/>
    <property type="molecule type" value="Genomic_DNA"/>
</dbReference>
<gene>
    <name evidence="5" type="ORF">OMAG_001433</name>
    <name evidence="4" type="ORF">OMAG_001445</name>
    <name evidence="3" type="ORF">OMAG_001706</name>
    <name evidence="2" type="ORF">OMAG_002458</name>
    <name evidence="1" type="ORF">OMAG_002509</name>
</gene>
<protein>
    <submittedName>
        <fullName evidence="4">Uncharacterized protein</fullName>
    </submittedName>
</protein>
<evidence type="ECO:0000313" key="1">
    <source>
        <dbReference type="EMBL" id="KJJ83621.1"/>
    </source>
</evidence>
<dbReference type="EMBL" id="JYNY01000292">
    <property type="protein sequence ID" value="KJJ84686.1"/>
    <property type="molecule type" value="Genomic_DNA"/>
</dbReference>
<dbReference type="EMBL" id="JYNY01000362">
    <property type="protein sequence ID" value="KJJ84425.1"/>
    <property type="molecule type" value="Genomic_DNA"/>
</dbReference>
<evidence type="ECO:0000313" key="5">
    <source>
        <dbReference type="EMBL" id="KJJ84697.1"/>
    </source>
</evidence>
<dbReference type="EMBL" id="JYNY01000520">
    <property type="protein sequence ID" value="KJJ83621.1"/>
    <property type="molecule type" value="Genomic_DNA"/>
</dbReference>
<dbReference type="AlphaFoldDB" id="A0A0F0CT37"/>
<proteinExistence type="predicted"/>
<organism evidence="4 6">
    <name type="scientific">Candidatus Omnitrophus magneticus</name>
    <dbReference type="NCBI Taxonomy" id="1609969"/>
    <lineage>
        <taxon>Bacteria</taxon>
        <taxon>Pseudomonadati</taxon>
        <taxon>Candidatus Omnitrophota</taxon>
        <taxon>Candidatus Omnitrophus</taxon>
    </lineage>
</organism>
<keyword evidence="6" id="KW-1185">Reference proteome</keyword>
<evidence type="ECO:0000313" key="4">
    <source>
        <dbReference type="EMBL" id="KJJ84686.1"/>
    </source>
</evidence>
<dbReference type="EMBL" id="JYNY01000286">
    <property type="protein sequence ID" value="KJJ84697.1"/>
    <property type="molecule type" value="Genomic_DNA"/>
</dbReference>